<dbReference type="RefSeq" id="WP_082218046.1">
    <property type="nucleotide sequence ID" value="NZ_FUZA01000017.1"/>
</dbReference>
<keyword evidence="2" id="KW-1185">Reference proteome</keyword>
<proteinExistence type="predicted"/>
<protein>
    <recommendedName>
        <fullName evidence="3">MetA-pathway of phenol degradation</fullName>
    </recommendedName>
</protein>
<sequence>MNYLNKTLILFLVISKASFGQQNLFNIPSGDITIDKKVFYQHQLNIYSDKLESKAHFVYGLGKGWDVGVNLVGKGIYFNPEWRLLHNDNSQKGSLYPVLMGTIQKQFAINEYFDINFGTQIGYNLSSKIQKKELNYYNYGIGIYHFMQNKSRIVGGIYHTNQMFVGQGNTFGAMVGYEIKLSKKWYLMGDWVSGSNDAAVAVIGGMYNVGKKVQICAGWQIPNLNTPKPMGLVLELNIMGWNLY</sequence>
<dbReference type="Proteomes" id="UP000190897">
    <property type="component" value="Unassembled WGS sequence"/>
</dbReference>
<organism evidence="1 2">
    <name type="scientific">Dyadobacter psychrophilus</name>
    <dbReference type="NCBI Taxonomy" id="651661"/>
    <lineage>
        <taxon>Bacteria</taxon>
        <taxon>Pseudomonadati</taxon>
        <taxon>Bacteroidota</taxon>
        <taxon>Cytophagia</taxon>
        <taxon>Cytophagales</taxon>
        <taxon>Spirosomataceae</taxon>
        <taxon>Dyadobacter</taxon>
    </lineage>
</organism>
<dbReference type="EMBL" id="FUZA01000017">
    <property type="protein sequence ID" value="SKC20275.1"/>
    <property type="molecule type" value="Genomic_DNA"/>
</dbReference>
<evidence type="ECO:0008006" key="3">
    <source>
        <dbReference type="Google" id="ProtNLM"/>
    </source>
</evidence>
<evidence type="ECO:0000313" key="2">
    <source>
        <dbReference type="Proteomes" id="UP000190897"/>
    </source>
</evidence>
<dbReference type="AlphaFoldDB" id="A0A1T5HHW7"/>
<dbReference type="STRING" id="651661.SAMN05660293_05626"/>
<reference evidence="2" key="1">
    <citation type="submission" date="2017-02" db="EMBL/GenBank/DDBJ databases">
        <authorList>
            <person name="Varghese N."/>
            <person name="Submissions S."/>
        </authorList>
    </citation>
    <scope>NUCLEOTIDE SEQUENCE [LARGE SCALE GENOMIC DNA]</scope>
    <source>
        <strain evidence="2">DSM 22270</strain>
    </source>
</reference>
<name>A0A1T5HHW7_9BACT</name>
<evidence type="ECO:0000313" key="1">
    <source>
        <dbReference type="EMBL" id="SKC20275.1"/>
    </source>
</evidence>
<accession>A0A1T5HHW7</accession>
<gene>
    <name evidence="1" type="ORF">SAMN05660293_05626</name>
</gene>